<evidence type="ECO:0000313" key="2">
    <source>
        <dbReference type="EMBL" id="OAY49038.1"/>
    </source>
</evidence>
<accession>A0A251KS32</accession>
<reference evidence="2" key="1">
    <citation type="submission" date="2016-02" db="EMBL/GenBank/DDBJ databases">
        <title>WGS assembly of Manihot esculenta.</title>
        <authorList>
            <person name="Bredeson J.V."/>
            <person name="Prochnik S.E."/>
            <person name="Lyons J.B."/>
            <person name="Schmutz J."/>
            <person name="Grimwood J."/>
            <person name="Vrebalov J."/>
            <person name="Bart R.S."/>
            <person name="Amuge T."/>
            <person name="Ferguson M.E."/>
            <person name="Green R."/>
            <person name="Putnam N."/>
            <person name="Stites J."/>
            <person name="Rounsley S."/>
            <person name="Rokhsar D.S."/>
        </authorList>
    </citation>
    <scope>NUCLEOTIDE SEQUENCE [LARGE SCALE GENOMIC DNA]</scope>
    <source>
        <tissue evidence="2">Leaf</tissue>
    </source>
</reference>
<dbReference type="EMBL" id="CM004391">
    <property type="protein sequence ID" value="OAY49037.1"/>
    <property type="molecule type" value="Genomic_DNA"/>
</dbReference>
<name>A0A251KS32_MANES</name>
<keyword evidence="1" id="KW-0472">Membrane</keyword>
<sequence length="79" mass="9670">MFHCIWSSRIAFFKGKKKLHQEFFLVDLMIYCCLWIVGCYCLSNSFHPFRIENLYLLTFFFNKFVYVLLHLVIYTQLNL</sequence>
<gene>
    <name evidence="2" type="ORF">MANES_05G024500</name>
</gene>
<keyword evidence="1" id="KW-0812">Transmembrane</keyword>
<dbReference type="EMBL" id="CM004391">
    <property type="protein sequence ID" value="OAY49038.1"/>
    <property type="molecule type" value="Genomic_DNA"/>
</dbReference>
<feature type="transmembrane region" description="Helical" evidence="1">
    <location>
        <begin position="23"/>
        <end position="42"/>
    </location>
</feature>
<dbReference type="EMBL" id="CM004391">
    <property type="protein sequence ID" value="OAY49039.1"/>
    <property type="molecule type" value="Genomic_DNA"/>
</dbReference>
<dbReference type="AlphaFoldDB" id="A0A251KS32"/>
<feature type="transmembrane region" description="Helical" evidence="1">
    <location>
        <begin position="54"/>
        <end position="74"/>
    </location>
</feature>
<dbReference type="EMBL" id="CM004391">
    <property type="protein sequence ID" value="OAY49036.1"/>
    <property type="molecule type" value="Genomic_DNA"/>
</dbReference>
<organism evidence="2">
    <name type="scientific">Manihot esculenta</name>
    <name type="common">Cassava</name>
    <name type="synonym">Jatropha manihot</name>
    <dbReference type="NCBI Taxonomy" id="3983"/>
    <lineage>
        <taxon>Eukaryota</taxon>
        <taxon>Viridiplantae</taxon>
        <taxon>Streptophyta</taxon>
        <taxon>Embryophyta</taxon>
        <taxon>Tracheophyta</taxon>
        <taxon>Spermatophyta</taxon>
        <taxon>Magnoliopsida</taxon>
        <taxon>eudicotyledons</taxon>
        <taxon>Gunneridae</taxon>
        <taxon>Pentapetalae</taxon>
        <taxon>rosids</taxon>
        <taxon>fabids</taxon>
        <taxon>Malpighiales</taxon>
        <taxon>Euphorbiaceae</taxon>
        <taxon>Crotonoideae</taxon>
        <taxon>Manihoteae</taxon>
        <taxon>Manihot</taxon>
    </lineage>
</organism>
<protein>
    <submittedName>
        <fullName evidence="2">Uncharacterized protein</fullName>
    </submittedName>
</protein>
<proteinExistence type="predicted"/>
<keyword evidence="1" id="KW-1133">Transmembrane helix</keyword>
<evidence type="ECO:0000256" key="1">
    <source>
        <dbReference type="SAM" id="Phobius"/>
    </source>
</evidence>